<evidence type="ECO:0000256" key="3">
    <source>
        <dbReference type="ARBA" id="ARBA00008661"/>
    </source>
</evidence>
<dbReference type="GO" id="GO:0006493">
    <property type="term" value="P:protein O-linked glycosylation"/>
    <property type="evidence" value="ECO:0007669"/>
    <property type="project" value="TreeGrafter"/>
</dbReference>
<evidence type="ECO:0000256" key="8">
    <source>
        <dbReference type="ARBA" id="ARBA00022989"/>
    </source>
</evidence>
<keyword evidence="8" id="KW-1133">Transmembrane helix</keyword>
<evidence type="ECO:0000256" key="4">
    <source>
        <dbReference type="ARBA" id="ARBA00022676"/>
    </source>
</evidence>
<keyword evidence="15" id="KW-1185">Reference proteome</keyword>
<keyword evidence="11" id="KW-0472">Membrane</keyword>
<evidence type="ECO:0000256" key="6">
    <source>
        <dbReference type="ARBA" id="ARBA00022692"/>
    </source>
</evidence>
<comment type="caution">
    <text evidence="14">The sequence shown here is derived from an EMBL/GenBank/DDBJ whole genome shotgun (WGS) entry which is preliminary data.</text>
</comment>
<reference evidence="14" key="1">
    <citation type="thesis" date="2020" institute="ProQuest LLC" country="789 East Eisenhower Parkway, Ann Arbor, MI, USA">
        <title>Comparative Genomics and Chromosome Evolution.</title>
        <authorList>
            <person name="Mudd A.B."/>
        </authorList>
    </citation>
    <scope>NUCLEOTIDE SEQUENCE</scope>
    <source>
        <strain evidence="14">1538</strain>
        <tissue evidence="14">Blood</tissue>
    </source>
</reference>
<evidence type="ECO:0000256" key="13">
    <source>
        <dbReference type="RuleBase" id="RU363063"/>
    </source>
</evidence>
<evidence type="ECO:0000256" key="2">
    <source>
        <dbReference type="ARBA" id="ARBA00004922"/>
    </source>
</evidence>
<evidence type="ECO:0000256" key="1">
    <source>
        <dbReference type="ARBA" id="ARBA00004323"/>
    </source>
</evidence>
<keyword evidence="4 13" id="KW-0328">Glycosyltransferase</keyword>
<proteinExistence type="inferred from homology"/>
<keyword evidence="10" id="KW-0443">Lipid metabolism</keyword>
<evidence type="ECO:0000256" key="7">
    <source>
        <dbReference type="ARBA" id="ARBA00022968"/>
    </source>
</evidence>
<evidence type="ECO:0000313" key="15">
    <source>
        <dbReference type="Proteomes" id="UP001181693"/>
    </source>
</evidence>
<dbReference type="GO" id="GO:0006629">
    <property type="term" value="P:lipid metabolic process"/>
    <property type="evidence" value="ECO:0007669"/>
    <property type="project" value="UniProtKB-KW"/>
</dbReference>
<dbReference type="Pfam" id="PF01762">
    <property type="entry name" value="Galactosyl_T"/>
    <property type="match status" value="1"/>
</dbReference>
<evidence type="ECO:0000256" key="10">
    <source>
        <dbReference type="ARBA" id="ARBA00023098"/>
    </source>
</evidence>
<dbReference type="GO" id="GO:0016758">
    <property type="term" value="F:hexosyltransferase activity"/>
    <property type="evidence" value="ECO:0007669"/>
    <property type="project" value="InterPro"/>
</dbReference>
<keyword evidence="7" id="KW-0735">Signal-anchor</keyword>
<protein>
    <recommendedName>
        <fullName evidence="13">Hexosyltransferase</fullName>
        <ecNumber evidence="13">2.4.1.-</ecNumber>
    </recommendedName>
</protein>
<keyword evidence="12" id="KW-0325">Glycoprotein</keyword>
<evidence type="ECO:0000256" key="11">
    <source>
        <dbReference type="ARBA" id="ARBA00023136"/>
    </source>
</evidence>
<evidence type="ECO:0000313" key="14">
    <source>
        <dbReference type="EMBL" id="DBA21106.1"/>
    </source>
</evidence>
<comment type="pathway">
    <text evidence="2">Protein modification; protein glycosylation.</text>
</comment>
<gene>
    <name evidence="14" type="ORF">GDO54_017808</name>
</gene>
<dbReference type="PANTHER" id="PTHR11214">
    <property type="entry name" value="BETA-1,3-N-ACETYLGLUCOSAMINYLTRANSFERASE"/>
    <property type="match status" value="1"/>
</dbReference>
<name>A0AAV2ZRT8_PYXAD</name>
<keyword evidence="5" id="KW-0808">Transferase</keyword>
<comment type="similarity">
    <text evidence="3 13">Belongs to the glycosyltransferase 31 family.</text>
</comment>
<dbReference type="InterPro" id="IPR002659">
    <property type="entry name" value="Glyco_trans_31"/>
</dbReference>
<evidence type="ECO:0000256" key="5">
    <source>
        <dbReference type="ARBA" id="ARBA00022679"/>
    </source>
</evidence>
<keyword evidence="9 13" id="KW-0333">Golgi apparatus</keyword>
<dbReference type="Proteomes" id="UP001181693">
    <property type="component" value="Unassembled WGS sequence"/>
</dbReference>
<dbReference type="EMBL" id="DYDO01000007">
    <property type="protein sequence ID" value="DBA21106.1"/>
    <property type="molecule type" value="Genomic_DNA"/>
</dbReference>
<dbReference type="EC" id="2.4.1.-" evidence="13"/>
<keyword evidence="6" id="KW-0812">Transmembrane</keyword>
<evidence type="ECO:0000256" key="12">
    <source>
        <dbReference type="ARBA" id="ARBA00023180"/>
    </source>
</evidence>
<comment type="subcellular location">
    <subcellularLocation>
        <location evidence="1 13">Golgi apparatus membrane</location>
        <topology evidence="1 13">Single-pass type II membrane protein</topology>
    </subcellularLocation>
</comment>
<dbReference type="GO" id="GO:0000139">
    <property type="term" value="C:Golgi membrane"/>
    <property type="evidence" value="ECO:0007669"/>
    <property type="project" value="UniProtKB-SubCell"/>
</dbReference>
<dbReference type="Gene3D" id="3.90.550.50">
    <property type="match status" value="1"/>
</dbReference>
<dbReference type="FunFam" id="3.90.550.50:FF:000001">
    <property type="entry name" value="Hexosyltransferase"/>
    <property type="match status" value="1"/>
</dbReference>
<dbReference type="AlphaFoldDB" id="A0AAV2ZRT8"/>
<sequence>MEEYFLQALPFSYSDGKFVEIRERARLLDMHLLKDNISQSYIVSGSDMCSQQDVFLLLVIFSSPENKTRRERIRNTWANTTSIKGHIVTRVFMIGKVDSEFVQTDVFNESQVYQDIVQGGFLENYIKDTTKTIMMMEWIVTFCPNARFILKAEQETFVNVQSLAGYLLSLESRMDDIYIGKINHHNLPDRDPQSPKYVPVSAYSQTYYPDFCSGSAMAISQNVLRKMYLVSGNVSPLLPSEVFIGICAQWAGVIPIPSSRFSGSKHIRYNRCCYHVIFSSSNIDDMELSTVWKDLRESSKCSKLETYYGLVSCKVWSYFDQFNFFNMNKMSNMGWHI</sequence>
<dbReference type="PANTHER" id="PTHR11214:SF29">
    <property type="entry name" value="BETA-1,3-GALACTOSYLTRANSFERASE 9"/>
    <property type="match status" value="1"/>
</dbReference>
<organism evidence="14 15">
    <name type="scientific">Pyxicephalus adspersus</name>
    <name type="common">African bullfrog</name>
    <dbReference type="NCBI Taxonomy" id="30357"/>
    <lineage>
        <taxon>Eukaryota</taxon>
        <taxon>Metazoa</taxon>
        <taxon>Chordata</taxon>
        <taxon>Craniata</taxon>
        <taxon>Vertebrata</taxon>
        <taxon>Euteleostomi</taxon>
        <taxon>Amphibia</taxon>
        <taxon>Batrachia</taxon>
        <taxon>Anura</taxon>
        <taxon>Neobatrachia</taxon>
        <taxon>Ranoidea</taxon>
        <taxon>Pyxicephalidae</taxon>
        <taxon>Pyxicephalinae</taxon>
        <taxon>Pyxicephalus</taxon>
    </lineage>
</organism>
<accession>A0AAV2ZRT8</accession>
<evidence type="ECO:0000256" key="9">
    <source>
        <dbReference type="ARBA" id="ARBA00023034"/>
    </source>
</evidence>